<evidence type="ECO:0000256" key="3">
    <source>
        <dbReference type="ARBA" id="ARBA00022748"/>
    </source>
</evidence>
<dbReference type="InterPro" id="IPR007816">
    <property type="entry name" value="ResB-like_domain"/>
</dbReference>
<dbReference type="AlphaFoldDB" id="A0A9D2RNE7"/>
<evidence type="ECO:0000256" key="6">
    <source>
        <dbReference type="SAM" id="MobiDB-lite"/>
    </source>
</evidence>
<dbReference type="GO" id="GO:0017004">
    <property type="term" value="P:cytochrome complex assembly"/>
    <property type="evidence" value="ECO:0007669"/>
    <property type="project" value="UniProtKB-KW"/>
</dbReference>
<reference evidence="9" key="1">
    <citation type="journal article" date="2021" name="PeerJ">
        <title>Extensive microbial diversity within the chicken gut microbiome revealed by metagenomics and culture.</title>
        <authorList>
            <person name="Gilroy R."/>
            <person name="Ravi A."/>
            <person name="Getino M."/>
            <person name="Pursley I."/>
            <person name="Horton D.L."/>
            <person name="Alikhan N.F."/>
            <person name="Baker D."/>
            <person name="Gharbi K."/>
            <person name="Hall N."/>
            <person name="Watson M."/>
            <person name="Adriaenssens E.M."/>
            <person name="Foster-Nyarko E."/>
            <person name="Jarju S."/>
            <person name="Secka A."/>
            <person name="Antonio M."/>
            <person name="Oren A."/>
            <person name="Chaudhuri R.R."/>
            <person name="La Ragione R."/>
            <person name="Hildebrand F."/>
            <person name="Pallen M.J."/>
        </authorList>
    </citation>
    <scope>NUCLEOTIDE SEQUENCE</scope>
    <source>
        <strain evidence="9">ChiHjej13B12-24818</strain>
    </source>
</reference>
<evidence type="ECO:0000256" key="4">
    <source>
        <dbReference type="ARBA" id="ARBA00022989"/>
    </source>
</evidence>
<feature type="transmembrane region" description="Helical" evidence="7">
    <location>
        <begin position="517"/>
        <end position="536"/>
    </location>
</feature>
<evidence type="ECO:0000313" key="9">
    <source>
        <dbReference type="EMBL" id="HJB09743.1"/>
    </source>
</evidence>
<feature type="compositionally biased region" description="Basic and acidic residues" evidence="6">
    <location>
        <begin position="12"/>
        <end position="21"/>
    </location>
</feature>
<gene>
    <name evidence="9" type="ORF">H9786_04305</name>
</gene>
<feature type="region of interest" description="Disordered" evidence="6">
    <location>
        <begin position="1"/>
        <end position="67"/>
    </location>
</feature>
<evidence type="ECO:0000256" key="2">
    <source>
        <dbReference type="ARBA" id="ARBA00022692"/>
    </source>
</evidence>
<keyword evidence="4 7" id="KW-1133">Transmembrane helix</keyword>
<dbReference type="PANTHER" id="PTHR31566:SF0">
    <property type="entry name" value="CYTOCHROME C BIOGENESIS PROTEIN CCS1, CHLOROPLASTIC"/>
    <property type="match status" value="1"/>
</dbReference>
<feature type="region of interest" description="Disordered" evidence="6">
    <location>
        <begin position="576"/>
        <end position="606"/>
    </location>
</feature>
<evidence type="ECO:0000256" key="1">
    <source>
        <dbReference type="ARBA" id="ARBA00004141"/>
    </source>
</evidence>
<comment type="subcellular location">
    <subcellularLocation>
        <location evidence="1">Membrane</location>
        <topology evidence="1">Multi-pass membrane protein</topology>
    </subcellularLocation>
</comment>
<feature type="transmembrane region" description="Helical" evidence="7">
    <location>
        <begin position="150"/>
        <end position="172"/>
    </location>
</feature>
<feature type="compositionally biased region" description="Low complexity" evidence="6">
    <location>
        <begin position="24"/>
        <end position="67"/>
    </location>
</feature>
<reference evidence="9" key="2">
    <citation type="submission" date="2021-04" db="EMBL/GenBank/DDBJ databases">
        <authorList>
            <person name="Gilroy R."/>
        </authorList>
    </citation>
    <scope>NUCLEOTIDE SEQUENCE</scope>
    <source>
        <strain evidence="9">ChiHjej13B12-24818</strain>
    </source>
</reference>
<name>A0A9D2RNE7_9MICO</name>
<accession>A0A9D2RNE7</accession>
<evidence type="ECO:0000256" key="7">
    <source>
        <dbReference type="SAM" id="Phobius"/>
    </source>
</evidence>
<evidence type="ECO:0000256" key="5">
    <source>
        <dbReference type="ARBA" id="ARBA00023136"/>
    </source>
</evidence>
<dbReference type="EMBL" id="DWZH01000034">
    <property type="protein sequence ID" value="HJB09743.1"/>
    <property type="molecule type" value="Genomic_DNA"/>
</dbReference>
<feature type="transmembrane region" description="Helical" evidence="7">
    <location>
        <begin position="95"/>
        <end position="113"/>
    </location>
</feature>
<dbReference type="Proteomes" id="UP000823823">
    <property type="component" value="Unassembled WGS sequence"/>
</dbReference>
<organism evidence="9 10">
    <name type="scientific">Candidatus Brachybacterium merdavium</name>
    <dbReference type="NCBI Taxonomy" id="2838513"/>
    <lineage>
        <taxon>Bacteria</taxon>
        <taxon>Bacillati</taxon>
        <taxon>Actinomycetota</taxon>
        <taxon>Actinomycetes</taxon>
        <taxon>Micrococcales</taxon>
        <taxon>Dermabacteraceae</taxon>
        <taxon>Brachybacterium</taxon>
    </lineage>
</organism>
<dbReference type="GO" id="GO:0016020">
    <property type="term" value="C:membrane"/>
    <property type="evidence" value="ECO:0007669"/>
    <property type="project" value="UniProtKB-SubCell"/>
</dbReference>
<evidence type="ECO:0000259" key="8">
    <source>
        <dbReference type="Pfam" id="PF05140"/>
    </source>
</evidence>
<proteinExistence type="predicted"/>
<dbReference type="PANTHER" id="PTHR31566">
    <property type="entry name" value="CYTOCHROME C BIOGENESIS PROTEIN CCS1, CHLOROPLASTIC"/>
    <property type="match status" value="1"/>
</dbReference>
<keyword evidence="3" id="KW-0201">Cytochrome c-type biogenesis</keyword>
<protein>
    <submittedName>
        <fullName evidence="9">Cytochrome c biogenesis protein ResB</fullName>
    </submittedName>
</protein>
<evidence type="ECO:0000313" key="10">
    <source>
        <dbReference type="Proteomes" id="UP000823823"/>
    </source>
</evidence>
<sequence>MSDQTSPQGPDDQGRRREPHAARGAQEAPTPGAEPAAQAGPTQQPEQPEQAAAAGERPRSESSSFSSKRAAVTAPALGLRGTLLFLWRQLTSMQTALILLMLLAIAAVPGSLYPQRSVNPGLTDQYLAEHGRWGEILDTLGFFEVFSSPWFSAIYLLLFISLIGCIVPRIGVHLRQLRSKPPRTPSRLSRFTGYTRTELPAGDAEPLLAAAHRALRRSRYRTDRTAQPGGGSVSAERGLLRESGNLLFHIALVGVLVCVAGGHLTSYRGQITVVEGAGFSNSLTQYDSFEPGPWFDSSQLPPFQFTLEEFRASYGDGSTPESFGEPLSFEADVLVTTPGEEQFAQTLQVNKPLTVDGASMYLLGNGYAPELTLTDPEGTVVAEGPLITIPMGDMGYTSQLVLKAPDAQPEQTAVVGFFLPTGVIDEQGPHSEYPDLVRPEIAVTAYHGDLGLDEGVPRNAYEVDISELEAVTGEDGNPVLIRLAPGEEYELPDGSVLALDGVSRYAAFDIAHDPFEVWVLVSALAAVAGLVASLFVPRRRVWVRVTEQAGGLVLEVAGLARSDDPALESDVQALADRLVSTHDGDPGPDSAPPEAARDDTPGGSSQ</sequence>
<keyword evidence="5 7" id="KW-0472">Membrane</keyword>
<feature type="domain" description="ResB-like" evidence="8">
    <location>
        <begin position="93"/>
        <end position="571"/>
    </location>
</feature>
<keyword evidence="2 7" id="KW-0812">Transmembrane</keyword>
<feature type="transmembrane region" description="Helical" evidence="7">
    <location>
        <begin position="246"/>
        <end position="264"/>
    </location>
</feature>
<comment type="caution">
    <text evidence="9">The sequence shown here is derived from an EMBL/GenBank/DDBJ whole genome shotgun (WGS) entry which is preliminary data.</text>
</comment>
<dbReference type="InterPro" id="IPR023494">
    <property type="entry name" value="Cyt_c_bgen_Ccs1/CcsB/ResB"/>
</dbReference>
<dbReference type="Pfam" id="PF05140">
    <property type="entry name" value="ResB"/>
    <property type="match status" value="1"/>
</dbReference>